<dbReference type="InterPro" id="IPR014721">
    <property type="entry name" value="Ribsml_uS5_D2-typ_fold_subgr"/>
</dbReference>
<evidence type="ECO:0000313" key="2">
    <source>
        <dbReference type="Proteomes" id="UP000694925"/>
    </source>
</evidence>
<evidence type="ECO:0000313" key="3">
    <source>
        <dbReference type="RefSeq" id="XP_026669534.1"/>
    </source>
</evidence>
<dbReference type="KEGG" id="ccal:108625193"/>
<gene>
    <name evidence="3" type="primary">LOC108625193</name>
</gene>
<accession>A0AAJ7WAZ4</accession>
<name>A0AAJ7WAZ4_9HYME</name>
<protein>
    <submittedName>
        <fullName evidence="3">Uncharacterized protein LOC108625193</fullName>
    </submittedName>
</protein>
<dbReference type="InterPro" id="IPR006204">
    <property type="entry name" value="GHMP_kinase_N_dom"/>
</dbReference>
<dbReference type="Pfam" id="PF00288">
    <property type="entry name" value="GHMP_kinases_N"/>
    <property type="match status" value="1"/>
</dbReference>
<dbReference type="Proteomes" id="UP000694925">
    <property type="component" value="Unplaced"/>
</dbReference>
<proteinExistence type="predicted"/>
<sequence>MVQPYLYDDFSGKIATFPTINELKLQAEQEFVNSYGLFPTCAVYAPGCLTIAGKCTDLAETHVPGFQIVIASTLPIKRGLGSKSSLVVALFTFLEAMTNTYVGNTMEKTLACVLAKKIATGTYKVRITDIATSVIGSEGKIYAVDARNLDVFEHPWIGIDVELILIELGEAEKRLLYLNDVRYKEIMTVMNTTPRWRTHPDGILRIMDLLFARETMDMVRGVIDKDRRIAEMTDAIEKEQWNKLGIESDNV</sequence>
<keyword evidence="2" id="KW-1185">Reference proteome</keyword>
<organism evidence="2 3">
    <name type="scientific">Ceratina calcarata</name>
    <dbReference type="NCBI Taxonomy" id="156304"/>
    <lineage>
        <taxon>Eukaryota</taxon>
        <taxon>Metazoa</taxon>
        <taxon>Ecdysozoa</taxon>
        <taxon>Arthropoda</taxon>
        <taxon>Hexapoda</taxon>
        <taxon>Insecta</taxon>
        <taxon>Pterygota</taxon>
        <taxon>Neoptera</taxon>
        <taxon>Endopterygota</taxon>
        <taxon>Hymenoptera</taxon>
        <taxon>Apocrita</taxon>
        <taxon>Aculeata</taxon>
        <taxon>Apoidea</taxon>
        <taxon>Anthophila</taxon>
        <taxon>Apidae</taxon>
        <taxon>Ceratina</taxon>
        <taxon>Zadontomerus</taxon>
    </lineage>
</organism>
<evidence type="ECO:0000259" key="1">
    <source>
        <dbReference type="Pfam" id="PF00288"/>
    </source>
</evidence>
<dbReference type="AlphaFoldDB" id="A0AAJ7WAZ4"/>
<reference evidence="3" key="1">
    <citation type="submission" date="2025-08" db="UniProtKB">
        <authorList>
            <consortium name="RefSeq"/>
        </authorList>
    </citation>
    <scope>IDENTIFICATION</scope>
    <source>
        <tissue evidence="3">Whole body</tissue>
    </source>
</reference>
<dbReference type="InterPro" id="IPR020568">
    <property type="entry name" value="Ribosomal_Su5_D2-typ_SF"/>
</dbReference>
<dbReference type="GeneID" id="108625193"/>
<dbReference type="GO" id="GO:0005524">
    <property type="term" value="F:ATP binding"/>
    <property type="evidence" value="ECO:0007669"/>
    <property type="project" value="InterPro"/>
</dbReference>
<dbReference type="Gene3D" id="3.30.230.10">
    <property type="match status" value="1"/>
</dbReference>
<dbReference type="RefSeq" id="XP_026669534.1">
    <property type="nucleotide sequence ID" value="XM_026813733.1"/>
</dbReference>
<dbReference type="SUPFAM" id="SSF54211">
    <property type="entry name" value="Ribosomal protein S5 domain 2-like"/>
    <property type="match status" value="1"/>
</dbReference>
<feature type="domain" description="GHMP kinase N-terminal" evidence="1">
    <location>
        <begin position="60"/>
        <end position="136"/>
    </location>
</feature>